<dbReference type="GO" id="GO:0005507">
    <property type="term" value="F:copper ion binding"/>
    <property type="evidence" value="ECO:0007669"/>
    <property type="project" value="TreeGrafter"/>
</dbReference>
<evidence type="ECO:0000256" key="1">
    <source>
        <dbReference type="ARBA" id="ARBA00004651"/>
    </source>
</evidence>
<dbReference type="InterPro" id="IPR021993">
    <property type="entry name" value="ATPase-cat-bd"/>
</dbReference>
<dbReference type="PROSITE" id="PS50846">
    <property type="entry name" value="HMA_2"/>
    <property type="match status" value="1"/>
</dbReference>
<dbReference type="GO" id="GO:0043682">
    <property type="term" value="F:P-type divalent copper transporter activity"/>
    <property type="evidence" value="ECO:0007669"/>
    <property type="project" value="TreeGrafter"/>
</dbReference>
<dbReference type="GO" id="GO:0005886">
    <property type="term" value="C:plasma membrane"/>
    <property type="evidence" value="ECO:0007669"/>
    <property type="project" value="UniProtKB-SubCell"/>
</dbReference>
<keyword evidence="9 15" id="KW-0067">ATP-binding</keyword>
<dbReference type="Pfam" id="PF00702">
    <property type="entry name" value="Hydrolase"/>
    <property type="match status" value="1"/>
</dbReference>
<keyword evidence="13" id="KW-0406">Ion transport</keyword>
<evidence type="ECO:0000256" key="10">
    <source>
        <dbReference type="ARBA" id="ARBA00022842"/>
    </source>
</evidence>
<feature type="transmembrane region" description="Helical" evidence="15">
    <location>
        <begin position="474"/>
        <end position="497"/>
    </location>
</feature>
<dbReference type="PRINTS" id="PR00119">
    <property type="entry name" value="CATATPASE"/>
</dbReference>
<evidence type="ECO:0000256" key="3">
    <source>
        <dbReference type="ARBA" id="ARBA00022448"/>
    </source>
</evidence>
<dbReference type="InterPro" id="IPR023299">
    <property type="entry name" value="ATPase_P-typ_cyto_dom_N"/>
</dbReference>
<dbReference type="Pfam" id="PF00403">
    <property type="entry name" value="HMA"/>
    <property type="match status" value="1"/>
</dbReference>
<dbReference type="InterPro" id="IPR006121">
    <property type="entry name" value="HMA_dom"/>
</dbReference>
<dbReference type="InterPro" id="IPR023298">
    <property type="entry name" value="ATPase_P-typ_TM_dom_sf"/>
</dbReference>
<organism evidence="18 19">
    <name type="scientific">Lujinxingia vulgaris</name>
    <dbReference type="NCBI Taxonomy" id="2600176"/>
    <lineage>
        <taxon>Bacteria</taxon>
        <taxon>Deltaproteobacteria</taxon>
        <taxon>Bradymonadales</taxon>
        <taxon>Lujinxingiaceae</taxon>
        <taxon>Lujinxingia</taxon>
    </lineage>
</organism>
<evidence type="ECO:0000256" key="16">
    <source>
        <dbReference type="SAM" id="MobiDB-lite"/>
    </source>
</evidence>
<evidence type="ECO:0000256" key="15">
    <source>
        <dbReference type="RuleBase" id="RU362081"/>
    </source>
</evidence>
<dbReference type="SUPFAM" id="SSF56784">
    <property type="entry name" value="HAD-like"/>
    <property type="match status" value="1"/>
</dbReference>
<dbReference type="Gene3D" id="3.40.1110.10">
    <property type="entry name" value="Calcium-transporting ATPase, cytoplasmic domain N"/>
    <property type="match status" value="1"/>
</dbReference>
<keyword evidence="6 15" id="KW-0812">Transmembrane</keyword>
<dbReference type="Proteomes" id="UP000321412">
    <property type="component" value="Unassembled WGS sequence"/>
</dbReference>
<dbReference type="SUPFAM" id="SSF55008">
    <property type="entry name" value="HMA, heavy metal-associated domain"/>
    <property type="match status" value="1"/>
</dbReference>
<keyword evidence="4 15" id="KW-1003">Cell membrane</keyword>
<dbReference type="SUPFAM" id="SSF81665">
    <property type="entry name" value="Calcium ATPase, transmembrane domain M"/>
    <property type="match status" value="1"/>
</dbReference>
<evidence type="ECO:0000256" key="5">
    <source>
        <dbReference type="ARBA" id="ARBA00022553"/>
    </source>
</evidence>
<keyword evidence="14 15" id="KW-0472">Membrane</keyword>
<feature type="transmembrane region" description="Helical" evidence="15">
    <location>
        <begin position="782"/>
        <end position="799"/>
    </location>
</feature>
<dbReference type="SUPFAM" id="SSF81653">
    <property type="entry name" value="Calcium ATPase, transduction domain A"/>
    <property type="match status" value="1"/>
</dbReference>
<evidence type="ECO:0000259" key="17">
    <source>
        <dbReference type="PROSITE" id="PS50846"/>
    </source>
</evidence>
<feature type="transmembrane region" description="Helical" evidence="15">
    <location>
        <begin position="217"/>
        <end position="235"/>
    </location>
</feature>
<dbReference type="InterPro" id="IPR001757">
    <property type="entry name" value="P_typ_ATPase"/>
</dbReference>
<feature type="domain" description="HMA" evidence="17">
    <location>
        <begin position="95"/>
        <end position="161"/>
    </location>
</feature>
<dbReference type="NCBIfam" id="TIGR01525">
    <property type="entry name" value="ATPase-IB_hvy"/>
    <property type="match status" value="1"/>
</dbReference>
<dbReference type="Pfam" id="PF00122">
    <property type="entry name" value="E1-E2_ATPase"/>
    <property type="match status" value="1"/>
</dbReference>
<dbReference type="GO" id="GO:0016887">
    <property type="term" value="F:ATP hydrolysis activity"/>
    <property type="evidence" value="ECO:0007669"/>
    <property type="project" value="InterPro"/>
</dbReference>
<dbReference type="InterPro" id="IPR023214">
    <property type="entry name" value="HAD_sf"/>
</dbReference>
<keyword evidence="3" id="KW-0813">Transport</keyword>
<dbReference type="CDD" id="cd00371">
    <property type="entry name" value="HMA"/>
    <property type="match status" value="1"/>
</dbReference>
<dbReference type="InterPro" id="IPR008250">
    <property type="entry name" value="ATPase_P-typ_transduc_dom_A_sf"/>
</dbReference>
<reference evidence="18 19" key="1">
    <citation type="submission" date="2019-08" db="EMBL/GenBank/DDBJ databases">
        <title>Bradymonadales sp. TMQ4.</title>
        <authorList>
            <person name="Liang Q."/>
        </authorList>
    </citation>
    <scope>NUCLEOTIDE SEQUENCE [LARGE SCALE GENOMIC DNA]</scope>
    <source>
        <strain evidence="18 19">TMQ4</strain>
    </source>
</reference>
<keyword evidence="12 15" id="KW-1133">Transmembrane helix</keyword>
<dbReference type="SFLD" id="SFLDS00003">
    <property type="entry name" value="Haloacid_Dehalogenase"/>
    <property type="match status" value="1"/>
</dbReference>
<dbReference type="EMBL" id="VOSM01000005">
    <property type="protein sequence ID" value="TXD36476.1"/>
    <property type="molecule type" value="Genomic_DNA"/>
</dbReference>
<dbReference type="PANTHER" id="PTHR43520">
    <property type="entry name" value="ATP7, ISOFORM B"/>
    <property type="match status" value="1"/>
</dbReference>
<dbReference type="Gene3D" id="3.40.50.1000">
    <property type="entry name" value="HAD superfamily/HAD-like"/>
    <property type="match status" value="1"/>
</dbReference>
<evidence type="ECO:0000256" key="4">
    <source>
        <dbReference type="ARBA" id="ARBA00022475"/>
    </source>
</evidence>
<feature type="transmembrane region" description="Helical" evidence="15">
    <location>
        <begin position="178"/>
        <end position="197"/>
    </location>
</feature>
<dbReference type="InterPro" id="IPR027256">
    <property type="entry name" value="P-typ_ATPase_IB"/>
</dbReference>
<proteinExistence type="inferred from homology"/>
<keyword evidence="11" id="KW-1278">Translocase</keyword>
<dbReference type="GO" id="GO:0005524">
    <property type="term" value="F:ATP binding"/>
    <property type="evidence" value="ECO:0007669"/>
    <property type="project" value="UniProtKB-UniRule"/>
</dbReference>
<comment type="caution">
    <text evidence="18">The sequence shown here is derived from an EMBL/GenBank/DDBJ whole genome shotgun (WGS) entry which is preliminary data.</text>
</comment>
<dbReference type="SFLD" id="SFLDG00002">
    <property type="entry name" value="C1.7:_P-type_atpase_like"/>
    <property type="match status" value="1"/>
</dbReference>
<dbReference type="OrthoDB" id="2490525at2"/>
<dbReference type="Gene3D" id="2.70.150.10">
    <property type="entry name" value="Calcium-transporting ATPase, cytoplasmic transduction domain A"/>
    <property type="match status" value="1"/>
</dbReference>
<keyword evidence="10" id="KW-0460">Magnesium</keyword>
<dbReference type="RefSeq" id="WP_146981585.1">
    <property type="nucleotide sequence ID" value="NZ_VOSM01000005.1"/>
</dbReference>
<evidence type="ECO:0000256" key="14">
    <source>
        <dbReference type="ARBA" id="ARBA00023136"/>
    </source>
</evidence>
<evidence type="ECO:0000256" key="2">
    <source>
        <dbReference type="ARBA" id="ARBA00006024"/>
    </source>
</evidence>
<keyword evidence="7 15" id="KW-0479">Metal-binding</keyword>
<keyword evidence="19" id="KW-1185">Reference proteome</keyword>
<name>A0A5C6X419_9DELT</name>
<feature type="transmembrane region" description="Helical" evidence="15">
    <location>
        <begin position="256"/>
        <end position="273"/>
    </location>
</feature>
<dbReference type="GO" id="GO:0055070">
    <property type="term" value="P:copper ion homeostasis"/>
    <property type="evidence" value="ECO:0007669"/>
    <property type="project" value="TreeGrafter"/>
</dbReference>
<comment type="subcellular location">
    <subcellularLocation>
        <location evidence="1">Cell membrane</location>
        <topology evidence="1">Multi-pass membrane protein</topology>
    </subcellularLocation>
</comment>
<keyword evidence="8 15" id="KW-0547">Nucleotide-binding</keyword>
<dbReference type="SFLD" id="SFLDF00027">
    <property type="entry name" value="p-type_atpase"/>
    <property type="match status" value="1"/>
</dbReference>
<dbReference type="Pfam" id="PF12156">
    <property type="entry name" value="ATPase-cat_bd"/>
    <property type="match status" value="1"/>
</dbReference>
<dbReference type="InterPro" id="IPR059000">
    <property type="entry name" value="ATPase_P-type_domA"/>
</dbReference>
<evidence type="ECO:0000313" key="18">
    <source>
        <dbReference type="EMBL" id="TXD36476.1"/>
    </source>
</evidence>
<evidence type="ECO:0000256" key="7">
    <source>
        <dbReference type="ARBA" id="ARBA00022723"/>
    </source>
</evidence>
<dbReference type="PANTHER" id="PTHR43520:SF5">
    <property type="entry name" value="CATION-TRANSPORTING P-TYPE ATPASE-RELATED"/>
    <property type="match status" value="1"/>
</dbReference>
<protein>
    <submittedName>
        <fullName evidence="18">Heavy metal translocating P-type ATPase</fullName>
    </submittedName>
</protein>
<feature type="transmembrane region" description="Helical" evidence="15">
    <location>
        <begin position="446"/>
        <end position="468"/>
    </location>
</feature>
<dbReference type="Gene3D" id="3.30.70.100">
    <property type="match status" value="1"/>
</dbReference>
<comment type="similarity">
    <text evidence="2 15">Belongs to the cation transport ATPase (P-type) (TC 3.A.3) family. Type IB subfamily.</text>
</comment>
<feature type="transmembrane region" description="Helical" evidence="15">
    <location>
        <begin position="285"/>
        <end position="303"/>
    </location>
</feature>
<dbReference type="PROSITE" id="PS00154">
    <property type="entry name" value="ATPASE_E1_E2"/>
    <property type="match status" value="1"/>
</dbReference>
<sequence>MTQPSSVPCAHCGLPAPPPPAGAPEDAPSFCCVGCHSVYLALHESGLDSFYQLRDTWSSDPQPAQAPDVAAELAPLLDSEAFLNEHARQHEDGSLSARLHLEGVHCAGCVWLIERLPELMDGVLSARLDLTRGLLSLRWDPAQVRLSQVGQALARFGYRAHPLRADQREVRNQGLGRLLTRVGISWAVAMNTMIFAIAEYAGLSALSDAGLHTTMRWLSLGLSVVAMFVGGSIFFRRAWASLRTAFSQKLSTGLTHLSIDVPIALGIGVGWIHSVYNTVWGQGDVWFDSLTVLIAALLSARYLQLRGNARAADAAERLYSLLPRSARLLRRADEPTSQLRERAEAVLATSLRPGDLIEVRTGDVVAADGVVTLGRSEVLRALLTGESRPEKIAPGQVIEAGVTNLGALLHVEVRATAEETRVGKLLRWIEDHQSQRAPIVQLADRLGGIFVLAVLGAALLTALVWALVEPSRAIPNAVALLVISCPCALGMATPLAMSVGAGRAARRGVHIKNDDVIEALDHLTDLIFDKTGTLTVGQPTVAALEGDEEALHLASALESHSSHPLARALVAAAPPQAGFAPLPTREVEEHTGRGITGRVGEQRVAVGRPDWQLPEDHRWRVRASEFAARGLTPLVVMVDEEPRLLLGLGDRLRPGATELVARLGQRGVRVHLVSGDHPELVARVGEELGIDNARVRGGASPEDKVAIIEALRDVHPDATVAMIGDGVNDAAALQAAHVGVAVYGGSEASLQAADIFLMRQGLTPIEDLLDGSSIIMRTVRRNLTGSAIYNVFGVSLAALGLVSPLVAALLMPISSLAVVASSLSQRSFEPRPPRSASPDAANAASPAPAPQTPSPLARESAA</sequence>
<dbReference type="AlphaFoldDB" id="A0A5C6X419"/>
<accession>A0A5C6X419</accession>
<evidence type="ECO:0000256" key="12">
    <source>
        <dbReference type="ARBA" id="ARBA00022989"/>
    </source>
</evidence>
<dbReference type="NCBIfam" id="TIGR01511">
    <property type="entry name" value="ATPase-IB1_Cu"/>
    <property type="match status" value="1"/>
</dbReference>
<evidence type="ECO:0000256" key="9">
    <source>
        <dbReference type="ARBA" id="ARBA00022840"/>
    </source>
</evidence>
<evidence type="ECO:0000256" key="8">
    <source>
        <dbReference type="ARBA" id="ARBA00022741"/>
    </source>
</evidence>
<evidence type="ECO:0000256" key="13">
    <source>
        <dbReference type="ARBA" id="ARBA00023065"/>
    </source>
</evidence>
<dbReference type="InterPro" id="IPR018303">
    <property type="entry name" value="ATPase_P-typ_P_site"/>
</dbReference>
<feature type="compositionally biased region" description="Low complexity" evidence="16">
    <location>
        <begin position="834"/>
        <end position="846"/>
    </location>
</feature>
<dbReference type="NCBIfam" id="TIGR01494">
    <property type="entry name" value="ATPase_P-type"/>
    <property type="match status" value="1"/>
</dbReference>
<dbReference type="InterPro" id="IPR036163">
    <property type="entry name" value="HMA_dom_sf"/>
</dbReference>
<feature type="region of interest" description="Disordered" evidence="16">
    <location>
        <begin position="827"/>
        <end position="862"/>
    </location>
</feature>
<evidence type="ECO:0000256" key="6">
    <source>
        <dbReference type="ARBA" id="ARBA00022692"/>
    </source>
</evidence>
<gene>
    <name evidence="18" type="ORF">FRC98_11585</name>
</gene>
<evidence type="ECO:0000256" key="11">
    <source>
        <dbReference type="ARBA" id="ARBA00022967"/>
    </source>
</evidence>
<evidence type="ECO:0000313" key="19">
    <source>
        <dbReference type="Proteomes" id="UP000321412"/>
    </source>
</evidence>
<dbReference type="InterPro" id="IPR044492">
    <property type="entry name" value="P_typ_ATPase_HD_dom"/>
</dbReference>
<dbReference type="InterPro" id="IPR036412">
    <property type="entry name" value="HAD-like_sf"/>
</dbReference>
<keyword evidence="5" id="KW-0597">Phosphoprotein</keyword>